<dbReference type="NCBIfam" id="TIGR00368">
    <property type="entry name" value="YifB family Mg chelatase-like AAA ATPase"/>
    <property type="match status" value="1"/>
</dbReference>
<evidence type="ECO:0000256" key="1">
    <source>
        <dbReference type="ARBA" id="ARBA00006354"/>
    </source>
</evidence>
<dbReference type="InterPro" id="IPR004482">
    <property type="entry name" value="Mg_chelat-rel"/>
</dbReference>
<dbReference type="AlphaFoldDB" id="A0A841KI54"/>
<dbReference type="SUPFAM" id="SSF52540">
    <property type="entry name" value="P-loop containing nucleoside triphosphate hydrolases"/>
    <property type="match status" value="1"/>
</dbReference>
<sequence length="501" mass="54400">MSLSVILSRAQEGVSAPQVMVEVNLSGGLPNTFIVGLPEAAVREARDRVRVAIQNTAFEYPSRRITVNLAPAELPKDGGRFDLAIALGILAAANQVPRKRLLDCEFLGELALSGELRPVAGVLPALLHAGKRRRRVVVPRANAAEAALVADADVLVADSLAEVCAWLRGGEELSRPQAATAEAPTDAMPDLVDVRGQLQARRALEVAAAGGHHLLLVGPPGTGKTMLAERLPGILPPLGESEALETCAVRSVAGEVIDPALWRRRPFRAPHHTASAVALVGGGSRPRPGEISLAHHGVLFLDELPEYERRVLEVLREPLESGQIVISRAARQNTFPAQFQLVAAMNPCPCGYHGDPGGRCRCTPDQVARYRARLSGPLLDRIDLQVEVPRVPLHELTAARRDYDEDSATVRERVIAARRQALLRAGRPNAEISVRELERDCALGVKERDWLQNTLERLRLSARAYHRVLRVARTLADLEGSAGCVNREHLAEALQLRRIDV</sequence>
<dbReference type="InterPro" id="IPR003593">
    <property type="entry name" value="AAA+_ATPase"/>
</dbReference>
<evidence type="ECO:0000313" key="6">
    <source>
        <dbReference type="Proteomes" id="UP000560000"/>
    </source>
</evidence>
<organism evidence="5 6">
    <name type="scientific">Oleiagrimonas soli</name>
    <dbReference type="NCBI Taxonomy" id="1543381"/>
    <lineage>
        <taxon>Bacteria</taxon>
        <taxon>Pseudomonadati</taxon>
        <taxon>Pseudomonadota</taxon>
        <taxon>Gammaproteobacteria</taxon>
        <taxon>Lysobacterales</taxon>
        <taxon>Rhodanobacteraceae</taxon>
        <taxon>Oleiagrimonas</taxon>
    </lineage>
</organism>
<evidence type="ECO:0000313" key="5">
    <source>
        <dbReference type="EMBL" id="MBB6184725.1"/>
    </source>
</evidence>
<dbReference type="SUPFAM" id="SSF54211">
    <property type="entry name" value="Ribosomal protein S5 domain 2-like"/>
    <property type="match status" value="1"/>
</dbReference>
<reference evidence="5 6" key="1">
    <citation type="submission" date="2020-08" db="EMBL/GenBank/DDBJ databases">
        <title>Genomic Encyclopedia of Type Strains, Phase IV (KMG-IV): sequencing the most valuable type-strain genomes for metagenomic binning, comparative biology and taxonomic classification.</title>
        <authorList>
            <person name="Goeker M."/>
        </authorList>
    </citation>
    <scope>NUCLEOTIDE SEQUENCE [LARGE SCALE GENOMIC DNA]</scope>
    <source>
        <strain evidence="5 6">DSM 107085</strain>
    </source>
</reference>
<dbReference type="Pfam" id="PF01078">
    <property type="entry name" value="Mg_chelatase"/>
    <property type="match status" value="1"/>
</dbReference>
<gene>
    <name evidence="5" type="ORF">HNQ86_002070</name>
</gene>
<dbReference type="InterPro" id="IPR027417">
    <property type="entry name" value="P-loop_NTPase"/>
</dbReference>
<keyword evidence="3" id="KW-0067">ATP-binding</keyword>
<evidence type="ECO:0000256" key="2">
    <source>
        <dbReference type="ARBA" id="ARBA00022741"/>
    </source>
</evidence>
<dbReference type="GO" id="GO:0003677">
    <property type="term" value="F:DNA binding"/>
    <property type="evidence" value="ECO:0007669"/>
    <property type="project" value="InterPro"/>
</dbReference>
<dbReference type="Gene3D" id="3.40.50.300">
    <property type="entry name" value="P-loop containing nucleotide triphosphate hydrolases"/>
    <property type="match status" value="1"/>
</dbReference>
<dbReference type="Pfam" id="PF13335">
    <property type="entry name" value="Mg_chelatase_C"/>
    <property type="match status" value="1"/>
</dbReference>
<dbReference type="PANTHER" id="PTHR32039">
    <property type="entry name" value="MAGNESIUM-CHELATASE SUBUNIT CHLI"/>
    <property type="match status" value="1"/>
</dbReference>
<dbReference type="InterPro" id="IPR025158">
    <property type="entry name" value="Mg_chelat-rel_C"/>
</dbReference>
<dbReference type="OrthoDB" id="9813147at2"/>
<protein>
    <submittedName>
        <fullName evidence="5">Magnesium chelatase family protein</fullName>
    </submittedName>
</protein>
<dbReference type="PANTHER" id="PTHR32039:SF7">
    <property type="entry name" value="COMPETENCE PROTEIN COMM"/>
    <property type="match status" value="1"/>
</dbReference>
<evidence type="ECO:0000256" key="3">
    <source>
        <dbReference type="ARBA" id="ARBA00022840"/>
    </source>
</evidence>
<dbReference type="GO" id="GO:0005524">
    <property type="term" value="F:ATP binding"/>
    <property type="evidence" value="ECO:0007669"/>
    <property type="project" value="UniProtKB-KW"/>
</dbReference>
<dbReference type="SMART" id="SM00382">
    <property type="entry name" value="AAA"/>
    <property type="match status" value="1"/>
</dbReference>
<dbReference type="Proteomes" id="UP000560000">
    <property type="component" value="Unassembled WGS sequence"/>
</dbReference>
<feature type="domain" description="AAA+ ATPase" evidence="4">
    <location>
        <begin position="210"/>
        <end position="392"/>
    </location>
</feature>
<dbReference type="RefSeq" id="WP_081945021.1">
    <property type="nucleotide sequence ID" value="NZ_JACHET010000001.1"/>
</dbReference>
<dbReference type="EMBL" id="JACHET010000001">
    <property type="protein sequence ID" value="MBB6184725.1"/>
    <property type="molecule type" value="Genomic_DNA"/>
</dbReference>
<dbReference type="InterPro" id="IPR000523">
    <property type="entry name" value="Mg_chelatse_chII-like_cat_dom"/>
</dbReference>
<dbReference type="InterPro" id="IPR014721">
    <property type="entry name" value="Ribsml_uS5_D2-typ_fold_subgr"/>
</dbReference>
<evidence type="ECO:0000259" key="4">
    <source>
        <dbReference type="SMART" id="SM00382"/>
    </source>
</evidence>
<dbReference type="InterPro" id="IPR045006">
    <property type="entry name" value="CHLI-like"/>
</dbReference>
<accession>A0A841KI54</accession>
<name>A0A841KI54_9GAMM</name>
<proteinExistence type="inferred from homology"/>
<dbReference type="Pfam" id="PF13541">
    <property type="entry name" value="ChlI"/>
    <property type="match status" value="1"/>
</dbReference>
<dbReference type="InterPro" id="IPR020568">
    <property type="entry name" value="Ribosomal_Su5_D2-typ_SF"/>
</dbReference>
<dbReference type="PRINTS" id="PR01657">
    <property type="entry name" value="MCMFAMILY"/>
</dbReference>
<comment type="caution">
    <text evidence="5">The sequence shown here is derived from an EMBL/GenBank/DDBJ whole genome shotgun (WGS) entry which is preliminary data.</text>
</comment>
<keyword evidence="2" id="KW-0547">Nucleotide-binding</keyword>
<dbReference type="NCBIfam" id="NF007365">
    <property type="entry name" value="PRK09862.1"/>
    <property type="match status" value="1"/>
</dbReference>
<dbReference type="InterPro" id="IPR001208">
    <property type="entry name" value="MCM_dom"/>
</dbReference>
<comment type="similarity">
    <text evidence="1">Belongs to the Mg-chelatase subunits D/I family. ComM subfamily.</text>
</comment>
<dbReference type="Gene3D" id="3.30.230.10">
    <property type="match status" value="1"/>
</dbReference>